<evidence type="ECO:0000313" key="8">
    <source>
        <dbReference type="Proteomes" id="UP000501076"/>
    </source>
</evidence>
<evidence type="ECO:0000256" key="4">
    <source>
        <dbReference type="PIRSR" id="PIRSR000097-2"/>
    </source>
</evidence>
<name>A0A6M6E2Z2_PRIMG</name>
<sequence>MSTNETILYNGVRMPWIGLGVWTEAREDATEAIKFAIKNGYRSIDTASAYANEEQVGRAVKESEIKREDIFIATKVANTDQGYESTLKAFEKSLELLKMDYIDLYLIHWPIEGKSLETWKALETLYKEKKVRAIGVSNFQINHLEELMNQADVKPMVNQVEYHPNLTRPELREYCMKHGIQMEAWSPLMRGQLNEHEVLKEIALKYKKSVAQVILRWNIQGNVVTIPKSFNEKRIIENSLIFDFELTDKEMEDIFALNQDKHLPPPDLSKFK</sequence>
<dbReference type="Pfam" id="PF00248">
    <property type="entry name" value="Aldo_ket_red"/>
    <property type="match status" value="1"/>
</dbReference>
<evidence type="ECO:0000313" key="7">
    <source>
        <dbReference type="EMBL" id="QJX81331.1"/>
    </source>
</evidence>
<keyword evidence="7" id="KW-0614">Plasmid</keyword>
<dbReference type="InterPro" id="IPR018170">
    <property type="entry name" value="Aldo/ket_reductase_CS"/>
</dbReference>
<accession>A0A6M6E2Z2</accession>
<dbReference type="SUPFAM" id="SSF51430">
    <property type="entry name" value="NAD(P)-linked oxidoreductase"/>
    <property type="match status" value="1"/>
</dbReference>
<dbReference type="InterPro" id="IPR023210">
    <property type="entry name" value="NADP_OxRdtase_dom"/>
</dbReference>
<feature type="site" description="Lowers pKa of active site Tyr" evidence="5">
    <location>
        <position position="75"/>
    </location>
</feature>
<evidence type="ECO:0000259" key="6">
    <source>
        <dbReference type="Pfam" id="PF00248"/>
    </source>
</evidence>
<dbReference type="Gene3D" id="3.20.20.100">
    <property type="entry name" value="NADP-dependent oxidoreductase domain"/>
    <property type="match status" value="1"/>
</dbReference>
<keyword evidence="2" id="KW-0560">Oxidoreductase</keyword>
<dbReference type="PANTHER" id="PTHR43827">
    <property type="entry name" value="2,5-DIKETO-D-GLUCONIC ACID REDUCTASE"/>
    <property type="match status" value="1"/>
</dbReference>
<dbReference type="Proteomes" id="UP000501076">
    <property type="component" value="Plasmid pFDU301D"/>
</dbReference>
<dbReference type="PROSITE" id="PS00062">
    <property type="entry name" value="ALDOKETO_REDUCTASE_2"/>
    <property type="match status" value="1"/>
</dbReference>
<dbReference type="PROSITE" id="PS00798">
    <property type="entry name" value="ALDOKETO_REDUCTASE_1"/>
    <property type="match status" value="1"/>
</dbReference>
<feature type="active site" description="Proton donor" evidence="3">
    <location>
        <position position="50"/>
    </location>
</feature>
<dbReference type="InterPro" id="IPR020471">
    <property type="entry name" value="AKR"/>
</dbReference>
<proteinExistence type="inferred from homology"/>
<protein>
    <submittedName>
        <fullName evidence="7">Aldo/keto reductase</fullName>
    </submittedName>
</protein>
<reference evidence="7 8" key="1">
    <citation type="submission" date="2019-10" db="EMBL/GenBank/DDBJ databases">
        <title>Complete genome sequences for adaption low water activity.</title>
        <authorList>
            <person name="Zhao L."/>
            <person name="Zhong J."/>
        </authorList>
    </citation>
    <scope>NUCLEOTIDE SEQUENCE [LARGE SCALE GENOMIC DNA]</scope>
    <source>
        <strain evidence="7 8">FDU301</strain>
        <plasmid evidence="8">pfdu301d</plasmid>
    </source>
</reference>
<dbReference type="PANTHER" id="PTHR43827:SF1">
    <property type="entry name" value="2,5-DIKETO-D-GLUCONIC ACID REDUCTASE"/>
    <property type="match status" value="1"/>
</dbReference>
<feature type="domain" description="NADP-dependent oxidoreductase" evidence="6">
    <location>
        <begin position="17"/>
        <end position="257"/>
    </location>
</feature>
<evidence type="ECO:0000256" key="3">
    <source>
        <dbReference type="PIRSR" id="PIRSR000097-1"/>
    </source>
</evidence>
<dbReference type="AlphaFoldDB" id="A0A6M6E2Z2"/>
<comment type="similarity">
    <text evidence="1">Belongs to the aldo/keto reductase family.</text>
</comment>
<dbReference type="PIRSF" id="PIRSF000097">
    <property type="entry name" value="AKR"/>
    <property type="match status" value="1"/>
</dbReference>
<dbReference type="InterPro" id="IPR036812">
    <property type="entry name" value="NAD(P)_OxRdtase_dom_sf"/>
</dbReference>
<evidence type="ECO:0000256" key="1">
    <source>
        <dbReference type="ARBA" id="ARBA00007905"/>
    </source>
</evidence>
<evidence type="ECO:0000256" key="2">
    <source>
        <dbReference type="ARBA" id="ARBA00023002"/>
    </source>
</evidence>
<dbReference type="FunFam" id="3.20.20.100:FF:000015">
    <property type="entry name" value="Oxidoreductase, aldo/keto reductase family"/>
    <property type="match status" value="1"/>
</dbReference>
<dbReference type="GO" id="GO:0016491">
    <property type="term" value="F:oxidoreductase activity"/>
    <property type="evidence" value="ECO:0007669"/>
    <property type="project" value="UniProtKB-KW"/>
</dbReference>
<feature type="binding site" evidence="4">
    <location>
        <position position="108"/>
    </location>
    <ligand>
        <name>substrate</name>
    </ligand>
</feature>
<gene>
    <name evidence="7" type="ORF">FDZ14_35060</name>
</gene>
<geneLocation type="plasmid" evidence="8">
    <name>pfdu301d</name>
</geneLocation>
<evidence type="ECO:0000256" key="5">
    <source>
        <dbReference type="PIRSR" id="PIRSR000097-3"/>
    </source>
</evidence>
<dbReference type="EMBL" id="CP045276">
    <property type="protein sequence ID" value="QJX81331.1"/>
    <property type="molecule type" value="Genomic_DNA"/>
</dbReference>
<dbReference type="RefSeq" id="WP_171779303.1">
    <property type="nucleotide sequence ID" value="NZ_CP045276.1"/>
</dbReference>
<organism evidence="7 8">
    <name type="scientific">Priestia megaterium</name>
    <name type="common">Bacillus megaterium</name>
    <dbReference type="NCBI Taxonomy" id="1404"/>
    <lineage>
        <taxon>Bacteria</taxon>
        <taxon>Bacillati</taxon>
        <taxon>Bacillota</taxon>
        <taxon>Bacilli</taxon>
        <taxon>Bacillales</taxon>
        <taxon>Bacillaceae</taxon>
        <taxon>Priestia</taxon>
    </lineage>
</organism>
<dbReference type="PRINTS" id="PR00069">
    <property type="entry name" value="ALDKETRDTASE"/>
</dbReference>